<organism evidence="1 2">
    <name type="scientific">Rubritalea squalenifaciens DSM 18772</name>
    <dbReference type="NCBI Taxonomy" id="1123071"/>
    <lineage>
        <taxon>Bacteria</taxon>
        <taxon>Pseudomonadati</taxon>
        <taxon>Verrucomicrobiota</taxon>
        <taxon>Verrucomicrobiia</taxon>
        <taxon>Verrucomicrobiales</taxon>
        <taxon>Rubritaleaceae</taxon>
        <taxon>Rubritalea</taxon>
    </lineage>
</organism>
<dbReference type="AlphaFoldDB" id="A0A1M6SHY2"/>
<dbReference type="Proteomes" id="UP000184510">
    <property type="component" value="Unassembled WGS sequence"/>
</dbReference>
<protein>
    <submittedName>
        <fullName evidence="1">Uncharacterized protein</fullName>
    </submittedName>
</protein>
<accession>A0A1M6SHY2</accession>
<evidence type="ECO:0000313" key="1">
    <source>
        <dbReference type="EMBL" id="SHK44236.1"/>
    </source>
</evidence>
<keyword evidence="2" id="KW-1185">Reference proteome</keyword>
<gene>
    <name evidence="1" type="ORF">SAMN02745181_3829</name>
</gene>
<dbReference type="InParanoid" id="A0A1M6SHY2"/>
<proteinExistence type="predicted"/>
<dbReference type="EMBL" id="FQYR01000009">
    <property type="protein sequence ID" value="SHK44236.1"/>
    <property type="molecule type" value="Genomic_DNA"/>
</dbReference>
<reference evidence="1 2" key="1">
    <citation type="submission" date="2016-11" db="EMBL/GenBank/DDBJ databases">
        <authorList>
            <person name="Jaros S."/>
            <person name="Januszkiewicz K."/>
            <person name="Wedrychowicz H."/>
        </authorList>
    </citation>
    <scope>NUCLEOTIDE SEQUENCE [LARGE SCALE GENOMIC DNA]</scope>
    <source>
        <strain evidence="1 2">DSM 18772</strain>
    </source>
</reference>
<evidence type="ECO:0000313" key="2">
    <source>
        <dbReference type="Proteomes" id="UP000184510"/>
    </source>
</evidence>
<sequence length="129" mass="14313">MRFGEDVELSGDQFDQVKLDEVSKITGVQFPEGSKGLEYFYLGSGIDDALVAKVQIPDDQVEAFLSNSVFQVGSEEGGPLNGLGKAWWDPSSLTERVDRRQELPNAQFLELSCGREKGQFVVYIGWMTS</sequence>
<dbReference type="STRING" id="1123071.SAMN02745181_3829"/>
<name>A0A1M6SHY2_9BACT</name>